<sequence length="152" mass="16101">MSGFRLLGLLAVLFMLAAPMTPAQAQATDFGQASLAWVNAERAKSGRGAVALSPKLTRAAAAHAGDMAKNGYFSHTGANGSSIGDRVRRQQYGFCFVAENIAKGQGTLDEVLRAWMASPGHRRNMLHKSAAEFGLVRGPGNLWVMVLGRPGC</sequence>
<keyword evidence="4" id="KW-1185">Reference proteome</keyword>
<proteinExistence type="predicted"/>
<dbReference type="CDD" id="cd05379">
    <property type="entry name" value="CAP_bacterial"/>
    <property type="match status" value="1"/>
</dbReference>
<evidence type="ECO:0000313" key="4">
    <source>
        <dbReference type="Proteomes" id="UP000184191"/>
    </source>
</evidence>
<keyword evidence="1" id="KW-0732">Signal</keyword>
<dbReference type="PANTHER" id="PTHR31157">
    <property type="entry name" value="SCP DOMAIN-CONTAINING PROTEIN"/>
    <property type="match status" value="1"/>
</dbReference>
<dbReference type="SUPFAM" id="SSF55797">
    <property type="entry name" value="PR-1-like"/>
    <property type="match status" value="1"/>
</dbReference>
<dbReference type="InterPro" id="IPR014044">
    <property type="entry name" value="CAP_dom"/>
</dbReference>
<feature type="domain" description="SCP" evidence="2">
    <location>
        <begin position="38"/>
        <end position="135"/>
    </location>
</feature>
<feature type="chain" id="PRO_5009922963" evidence="1">
    <location>
        <begin position="26"/>
        <end position="152"/>
    </location>
</feature>
<name>A0A1M6YMX4_9RHOB</name>
<reference evidence="4" key="1">
    <citation type="submission" date="2016-11" db="EMBL/GenBank/DDBJ databases">
        <authorList>
            <person name="Varghese N."/>
            <person name="Submissions S."/>
        </authorList>
    </citation>
    <scope>NUCLEOTIDE SEQUENCE [LARGE SCALE GENOMIC DNA]</scope>
    <source>
        <strain evidence="4">DSM 29327</strain>
    </source>
</reference>
<dbReference type="PANTHER" id="PTHR31157:SF1">
    <property type="entry name" value="SCP DOMAIN-CONTAINING PROTEIN"/>
    <property type="match status" value="1"/>
</dbReference>
<dbReference type="AlphaFoldDB" id="A0A1M6YMX4"/>
<evidence type="ECO:0000256" key="1">
    <source>
        <dbReference type="SAM" id="SignalP"/>
    </source>
</evidence>
<accession>A0A1M6YMX4</accession>
<evidence type="ECO:0000259" key="2">
    <source>
        <dbReference type="Pfam" id="PF00188"/>
    </source>
</evidence>
<dbReference type="RefSeq" id="WP_084732809.1">
    <property type="nucleotide sequence ID" value="NZ_FRBN01000007.1"/>
</dbReference>
<dbReference type="EMBL" id="FRBN01000007">
    <property type="protein sequence ID" value="SHL19445.1"/>
    <property type="molecule type" value="Genomic_DNA"/>
</dbReference>
<organism evidence="3 4">
    <name type="scientific">Roseovarius marisflavi</name>
    <dbReference type="NCBI Taxonomy" id="1054996"/>
    <lineage>
        <taxon>Bacteria</taxon>
        <taxon>Pseudomonadati</taxon>
        <taxon>Pseudomonadota</taxon>
        <taxon>Alphaproteobacteria</taxon>
        <taxon>Rhodobacterales</taxon>
        <taxon>Roseobacteraceae</taxon>
        <taxon>Roseovarius</taxon>
    </lineage>
</organism>
<dbReference type="Proteomes" id="UP000184191">
    <property type="component" value="Unassembled WGS sequence"/>
</dbReference>
<dbReference type="Gene3D" id="3.40.33.10">
    <property type="entry name" value="CAP"/>
    <property type="match status" value="1"/>
</dbReference>
<dbReference type="Pfam" id="PF00188">
    <property type="entry name" value="CAP"/>
    <property type="match status" value="1"/>
</dbReference>
<protein>
    <submittedName>
        <fullName evidence="3">Uncharacterized conserved protein YkwD, contains CAP (CSP/antigen 5/PR1) domain</fullName>
    </submittedName>
</protein>
<evidence type="ECO:0000313" key="3">
    <source>
        <dbReference type="EMBL" id="SHL19445.1"/>
    </source>
</evidence>
<dbReference type="InterPro" id="IPR035940">
    <property type="entry name" value="CAP_sf"/>
</dbReference>
<feature type="signal peptide" evidence="1">
    <location>
        <begin position="1"/>
        <end position="25"/>
    </location>
</feature>
<dbReference type="STRING" id="1054996.SAMN05444414_10765"/>
<gene>
    <name evidence="3" type="ORF">SAMN05444414_10765</name>
</gene>